<dbReference type="InterPro" id="IPR055186">
    <property type="entry name" value="C2H2-2nd_BIRD-IDD"/>
</dbReference>
<dbReference type="InterPro" id="IPR055185">
    <property type="entry name" value="C2CH-4th_BIRD-IDD"/>
</dbReference>
<dbReference type="SMART" id="SM00355">
    <property type="entry name" value="ZnF_C2H2"/>
    <property type="match status" value="3"/>
</dbReference>
<feature type="domain" description="C2H2-type" evidence="10">
    <location>
        <begin position="74"/>
        <end position="96"/>
    </location>
</feature>
<dbReference type="Gene3D" id="3.30.160.60">
    <property type="entry name" value="Classic Zinc Finger"/>
    <property type="match status" value="2"/>
</dbReference>
<sequence length="522" mass="56924">MMKGFAVDENMSNLTCASGDLSASANSSIRNESSSSTHQQQPTQKKKRNLPGNPDPDAEVIALSPKSLMATNRFVCEVCNKGFQREQNLQLHRRGHNLPWKLKQRTNKEVKKKVYLCPEPTCVHHDPSRALGDLTGIKKHFSRKHGEKKWKCEKCSKRYAVQSDWKAHSKICGTREYRCDCGTLFSRRDSFITHRAFCDALAQENSNAARAMNPLNLSSSSLPQLHGGFHPHLSHHHVKREVQDLQLQLPLWMGGEAATPAGPSHHLHSNINLSSSSSQLFSTSSFDHQQSFLHQNPNPSSSAGLPDFQTAASAHMSATALLQKASEMGATVSKPSSMFLKPRDQQHQTSHMMSETTAFGSFMEQAGANSGGGAAAATNNSLLHDMMMMSSQMPQSSSAVHGGFDQLSSSSSFGDHHHQGFNGSMVMGSFGNNINPPPQKKLITAESQLRRTSSTADGGGGGGGGMTRDFLGLRAFSSQDDQDFFDMAAAHGLDQHVVNSTSSGNYNGQQHNHQNQTSWQGN</sequence>
<feature type="region of interest" description="Disordered" evidence="9">
    <location>
        <begin position="499"/>
        <end position="522"/>
    </location>
</feature>
<keyword evidence="12" id="KW-1185">Reference proteome</keyword>
<keyword evidence="3 8" id="KW-0863">Zinc-finger</keyword>
<dbReference type="InterPro" id="IPR055187">
    <property type="entry name" value="C2CH-3rd_BIRD-IDD"/>
</dbReference>
<evidence type="ECO:0000256" key="6">
    <source>
        <dbReference type="ARBA" id="ARBA00023125"/>
    </source>
</evidence>
<evidence type="ECO:0000313" key="11">
    <source>
        <dbReference type="EMBL" id="KAK9946263.1"/>
    </source>
</evidence>
<reference evidence="11 12" key="1">
    <citation type="journal article" date="2023" name="G3 (Bethesda)">
        <title>A chromosome-length genome assembly and annotation of blackberry (Rubus argutus, cv. 'Hillquist').</title>
        <authorList>
            <person name="Bruna T."/>
            <person name="Aryal R."/>
            <person name="Dudchenko O."/>
            <person name="Sargent D.J."/>
            <person name="Mead D."/>
            <person name="Buti M."/>
            <person name="Cavallini A."/>
            <person name="Hytonen T."/>
            <person name="Andres J."/>
            <person name="Pham M."/>
            <person name="Weisz D."/>
            <person name="Mascagni F."/>
            <person name="Usai G."/>
            <person name="Natali L."/>
            <person name="Bassil N."/>
            <person name="Fernandez G.E."/>
            <person name="Lomsadze A."/>
            <person name="Armour M."/>
            <person name="Olukolu B."/>
            <person name="Poorten T."/>
            <person name="Britton C."/>
            <person name="Davik J."/>
            <person name="Ashrafi H."/>
            <person name="Aiden E.L."/>
            <person name="Borodovsky M."/>
            <person name="Worthington M."/>
        </authorList>
    </citation>
    <scope>NUCLEOTIDE SEQUENCE [LARGE SCALE GENOMIC DNA]</scope>
    <source>
        <strain evidence="11">PI 553951</strain>
    </source>
</reference>
<dbReference type="GO" id="GO:0003677">
    <property type="term" value="F:DNA binding"/>
    <property type="evidence" value="ECO:0007669"/>
    <property type="project" value="UniProtKB-KW"/>
</dbReference>
<keyword evidence="7" id="KW-0804">Transcription</keyword>
<dbReference type="Pfam" id="PF22996">
    <property type="entry name" value="C2H2-2nd_BIRD-IDD"/>
    <property type="match status" value="1"/>
</dbReference>
<dbReference type="FunFam" id="3.30.160.60:FF:000131">
    <property type="entry name" value="protein indeterminate-domain 5, chloroplastic-like"/>
    <property type="match status" value="1"/>
</dbReference>
<evidence type="ECO:0000256" key="4">
    <source>
        <dbReference type="ARBA" id="ARBA00022833"/>
    </source>
</evidence>
<organism evidence="11 12">
    <name type="scientific">Rubus argutus</name>
    <name type="common">Southern blackberry</name>
    <dbReference type="NCBI Taxonomy" id="59490"/>
    <lineage>
        <taxon>Eukaryota</taxon>
        <taxon>Viridiplantae</taxon>
        <taxon>Streptophyta</taxon>
        <taxon>Embryophyta</taxon>
        <taxon>Tracheophyta</taxon>
        <taxon>Spermatophyta</taxon>
        <taxon>Magnoliopsida</taxon>
        <taxon>eudicotyledons</taxon>
        <taxon>Gunneridae</taxon>
        <taxon>Pentapetalae</taxon>
        <taxon>rosids</taxon>
        <taxon>fabids</taxon>
        <taxon>Rosales</taxon>
        <taxon>Rosaceae</taxon>
        <taxon>Rosoideae</taxon>
        <taxon>Rosoideae incertae sedis</taxon>
        <taxon>Rubus</taxon>
    </lineage>
</organism>
<evidence type="ECO:0000259" key="10">
    <source>
        <dbReference type="PROSITE" id="PS50157"/>
    </source>
</evidence>
<dbReference type="PROSITE" id="PS00028">
    <property type="entry name" value="ZINC_FINGER_C2H2_1"/>
    <property type="match status" value="1"/>
</dbReference>
<dbReference type="Pfam" id="PF22992">
    <property type="entry name" value="C2CH-4th_BIRD-IDD"/>
    <property type="match status" value="1"/>
</dbReference>
<proteinExistence type="predicted"/>
<keyword evidence="5" id="KW-0805">Transcription regulation</keyword>
<dbReference type="GO" id="GO:0003700">
    <property type="term" value="F:DNA-binding transcription factor activity"/>
    <property type="evidence" value="ECO:0007669"/>
    <property type="project" value="TreeGrafter"/>
</dbReference>
<evidence type="ECO:0000256" key="9">
    <source>
        <dbReference type="SAM" id="MobiDB-lite"/>
    </source>
</evidence>
<evidence type="ECO:0000256" key="8">
    <source>
        <dbReference type="PROSITE-ProRule" id="PRU00042"/>
    </source>
</evidence>
<evidence type="ECO:0000256" key="1">
    <source>
        <dbReference type="ARBA" id="ARBA00022723"/>
    </source>
</evidence>
<dbReference type="PANTHER" id="PTHR10593">
    <property type="entry name" value="SERINE/THREONINE-PROTEIN KINASE RIO"/>
    <property type="match status" value="1"/>
</dbReference>
<gene>
    <name evidence="11" type="ORF">M0R45_011736</name>
</gene>
<dbReference type="PROSITE" id="PS50157">
    <property type="entry name" value="ZINC_FINGER_C2H2_2"/>
    <property type="match status" value="1"/>
</dbReference>
<evidence type="ECO:0000256" key="5">
    <source>
        <dbReference type="ARBA" id="ARBA00023015"/>
    </source>
</evidence>
<accession>A0AAW1YBY0</accession>
<evidence type="ECO:0000256" key="3">
    <source>
        <dbReference type="ARBA" id="ARBA00022771"/>
    </source>
</evidence>
<protein>
    <recommendedName>
        <fullName evidence="10">C2H2-type domain-containing protein</fullName>
    </recommendedName>
</protein>
<dbReference type="SUPFAM" id="SSF57667">
    <property type="entry name" value="beta-beta-alpha zinc fingers"/>
    <property type="match status" value="1"/>
</dbReference>
<dbReference type="AlphaFoldDB" id="A0AAW1YBY0"/>
<dbReference type="InterPro" id="IPR031140">
    <property type="entry name" value="IDD1-16"/>
</dbReference>
<evidence type="ECO:0000256" key="2">
    <source>
        <dbReference type="ARBA" id="ARBA00022737"/>
    </source>
</evidence>
<feature type="compositionally biased region" description="Low complexity" evidence="9">
    <location>
        <begin position="504"/>
        <end position="516"/>
    </location>
</feature>
<dbReference type="GO" id="GO:0008270">
    <property type="term" value="F:zinc ion binding"/>
    <property type="evidence" value="ECO:0007669"/>
    <property type="project" value="UniProtKB-KW"/>
</dbReference>
<dbReference type="Pfam" id="PF12874">
    <property type="entry name" value="zf-met"/>
    <property type="match status" value="1"/>
</dbReference>
<feature type="region of interest" description="Disordered" evidence="9">
    <location>
        <begin position="286"/>
        <end position="307"/>
    </location>
</feature>
<feature type="compositionally biased region" description="Polar residues" evidence="9">
    <location>
        <begin position="286"/>
        <end position="303"/>
    </location>
</feature>
<name>A0AAW1YBY0_RUBAR</name>
<evidence type="ECO:0000256" key="7">
    <source>
        <dbReference type="ARBA" id="ARBA00023163"/>
    </source>
</evidence>
<dbReference type="Pfam" id="PF22995">
    <property type="entry name" value="C2CH-3rd_BIRD-IDD"/>
    <property type="match status" value="1"/>
</dbReference>
<keyword evidence="4" id="KW-0862">Zinc</keyword>
<dbReference type="GO" id="GO:0005634">
    <property type="term" value="C:nucleus"/>
    <property type="evidence" value="ECO:0007669"/>
    <property type="project" value="TreeGrafter"/>
</dbReference>
<comment type="caution">
    <text evidence="11">The sequence shown here is derived from an EMBL/GenBank/DDBJ whole genome shotgun (WGS) entry which is preliminary data.</text>
</comment>
<dbReference type="Proteomes" id="UP001457282">
    <property type="component" value="Unassembled WGS sequence"/>
</dbReference>
<keyword evidence="6" id="KW-0238">DNA-binding</keyword>
<dbReference type="InterPro" id="IPR013087">
    <property type="entry name" value="Znf_C2H2_type"/>
</dbReference>
<evidence type="ECO:0000313" key="12">
    <source>
        <dbReference type="Proteomes" id="UP001457282"/>
    </source>
</evidence>
<dbReference type="FunFam" id="3.30.160.60:FF:000554">
    <property type="entry name" value="protein indeterminate-domain 12-like"/>
    <property type="match status" value="1"/>
</dbReference>
<feature type="compositionally biased region" description="Low complexity" evidence="9">
    <location>
        <begin position="22"/>
        <end position="43"/>
    </location>
</feature>
<keyword evidence="2" id="KW-0677">Repeat</keyword>
<dbReference type="PANTHER" id="PTHR10593:SF211">
    <property type="entry name" value="C2H2-TYPE DOMAIN-CONTAINING PROTEIN"/>
    <property type="match status" value="1"/>
</dbReference>
<feature type="region of interest" description="Disordered" evidence="9">
    <location>
        <begin position="18"/>
        <end position="59"/>
    </location>
</feature>
<dbReference type="InterPro" id="IPR036236">
    <property type="entry name" value="Znf_C2H2_sf"/>
</dbReference>
<keyword evidence="1" id="KW-0479">Metal-binding</keyword>
<dbReference type="EMBL" id="JBEDUW010000002">
    <property type="protein sequence ID" value="KAK9946263.1"/>
    <property type="molecule type" value="Genomic_DNA"/>
</dbReference>